<dbReference type="Gene3D" id="3.90.70.10">
    <property type="entry name" value="Cysteine proteinases"/>
    <property type="match status" value="2"/>
</dbReference>
<dbReference type="Gene3D" id="3.30.2230.10">
    <property type="entry name" value="DUSP-like"/>
    <property type="match status" value="1"/>
</dbReference>
<dbReference type="Pfam" id="PF00443">
    <property type="entry name" value="UCH"/>
    <property type="match status" value="1"/>
</dbReference>
<keyword evidence="3" id="KW-0645">Protease</keyword>
<feature type="region of interest" description="Disordered" evidence="4">
    <location>
        <begin position="647"/>
        <end position="677"/>
    </location>
</feature>
<dbReference type="PROSITE" id="PS51283">
    <property type="entry name" value="DUSP"/>
    <property type="match status" value="1"/>
</dbReference>
<evidence type="ECO:0000256" key="1">
    <source>
        <dbReference type="ARBA" id="ARBA00009085"/>
    </source>
</evidence>
<sequence length="920" mass="104025">MTIPDSGYMMENGSIELPCGPPEEEYRIVEQLTQLAESNLRDGNLYYVISTRWYNCWQKYTGQPVEVFPFDEHPTEAPRRADRPGLIDNSDILLNGSDGDDPQLLRTVEEGRDYVLVPKDVWERLHAWYKGGPVLARKMISVGDSKQFHVEVFPLSLILVNSRDKSQSVLRLSKKASLHELYETVCRLKGIVPEKAQIWDYFNVQKQTVLVASNKTLEESNLQMDQHILLEVQIDGFRPSGFGMDSTGNDMALVPVEPSRASVTIAGGPTLSNGYSSGYSSNIYQGINSIKSYGDMEDGYDTSRLVTKGDRGGLAGLQNLGNTCFMNSALQCLVHTPPISEYFLEDYSNEINKQNPLGMHGELALAFGELLRKLWSSGQTPVAPRVFKTKLARFAPQFSGYNQHDSQELLAFLLDGLHEDLNRVKQKPYIETKDSDGRPDEEVADEYWRYHKARNNSIIVDVCQGQYKSTLVCPVCSKISITFDPFMYLSLPLPSTVIRTMTVTVFYGDGSGLPLPYTVSVLKHGSCKDLVQALGVACCLRTDEYLLLAEVHEYRIYKYLENPSELLGSIKDHEHIVAYRLPKKGAELTRLEITHRVLEKDNLRAGERKLFLTPLVTLLEDPQSGVDIDVAVTRMLSPLRRKGFSSSTSICNGREPTNGCNIQSGPGTQPTENTESEEMSVNELSFRLCITDDRGLSCRPIFRDSLIKFGRIVKVMLDWTQREHDLYDASYLKDLPEVHKTGVTVKKTKQEAISLFSCLDAFLKEEPLGPDDMWYCPHCKEHRQATKKLDLWRLPDILVFHLKRFSYSRWLKNKLDSFVNFPIRNLDLSKYVKSNEASEGSHVYELYAISNHYGGLGGGHYSAYCKLIDDNRWYHFDDAHVSPVGEDEIRTSAAYVLFYQRVRGKSNGAVGEPSHSFRAS</sequence>
<evidence type="ECO:0000259" key="5">
    <source>
        <dbReference type="PROSITE" id="PS50235"/>
    </source>
</evidence>
<keyword evidence="8" id="KW-1185">Reference proteome</keyword>
<dbReference type="SUPFAM" id="SSF54001">
    <property type="entry name" value="Cysteine proteinases"/>
    <property type="match status" value="1"/>
</dbReference>
<feature type="domain" description="USP" evidence="5">
    <location>
        <begin position="315"/>
        <end position="902"/>
    </location>
</feature>
<dbReference type="PROSITE" id="PS00972">
    <property type="entry name" value="USP_1"/>
    <property type="match status" value="1"/>
</dbReference>
<comment type="catalytic activity">
    <reaction evidence="3">
        <text>Thiol-dependent hydrolysis of ester, thioester, amide, peptide and isopeptide bonds formed by the C-terminal Gly of ubiquitin (a 76-residue protein attached to proteins as an intracellular targeting signal).</text>
        <dbReference type="EC" id="3.4.19.12"/>
    </reaction>
</comment>
<evidence type="ECO:0000313" key="7">
    <source>
        <dbReference type="EMBL" id="KAL3499141.1"/>
    </source>
</evidence>
<dbReference type="InterPro" id="IPR018200">
    <property type="entry name" value="USP_CS"/>
</dbReference>
<dbReference type="PROSITE" id="PS00973">
    <property type="entry name" value="USP_2"/>
    <property type="match status" value="1"/>
</dbReference>
<dbReference type="PANTHER" id="PTHR21646">
    <property type="entry name" value="UBIQUITIN CARBOXYL-TERMINAL HYDROLASE"/>
    <property type="match status" value="1"/>
</dbReference>
<dbReference type="PROSITE" id="PS50235">
    <property type="entry name" value="USP_3"/>
    <property type="match status" value="1"/>
</dbReference>
<dbReference type="InterPro" id="IPR001394">
    <property type="entry name" value="Peptidase_C19_UCH"/>
</dbReference>
<dbReference type="Pfam" id="PF06337">
    <property type="entry name" value="DUSP"/>
    <property type="match status" value="1"/>
</dbReference>
<dbReference type="EC" id="3.4.19.12" evidence="3"/>
<dbReference type="GO" id="GO:0004843">
    <property type="term" value="F:cysteine-type deubiquitinase activity"/>
    <property type="evidence" value="ECO:0007669"/>
    <property type="project" value="UniProtKB-UniRule"/>
</dbReference>
<keyword evidence="3" id="KW-0788">Thiol protease</keyword>
<evidence type="ECO:0000256" key="4">
    <source>
        <dbReference type="SAM" id="MobiDB-lite"/>
    </source>
</evidence>
<evidence type="ECO:0000256" key="2">
    <source>
        <dbReference type="ARBA" id="ARBA00037450"/>
    </source>
</evidence>
<keyword evidence="3" id="KW-0833">Ubl conjugation pathway</keyword>
<evidence type="ECO:0000256" key="3">
    <source>
        <dbReference type="RuleBase" id="RU366025"/>
    </source>
</evidence>
<feature type="domain" description="DUSP" evidence="6">
    <location>
        <begin position="20"/>
        <end position="140"/>
    </location>
</feature>
<organism evidence="7 8">
    <name type="scientific">Cinchona calisaya</name>
    <dbReference type="NCBI Taxonomy" id="153742"/>
    <lineage>
        <taxon>Eukaryota</taxon>
        <taxon>Viridiplantae</taxon>
        <taxon>Streptophyta</taxon>
        <taxon>Embryophyta</taxon>
        <taxon>Tracheophyta</taxon>
        <taxon>Spermatophyta</taxon>
        <taxon>Magnoliopsida</taxon>
        <taxon>eudicotyledons</taxon>
        <taxon>Gunneridae</taxon>
        <taxon>Pentapetalae</taxon>
        <taxon>asterids</taxon>
        <taxon>lamiids</taxon>
        <taxon>Gentianales</taxon>
        <taxon>Rubiaceae</taxon>
        <taxon>Cinchonoideae</taxon>
        <taxon>Cinchoneae</taxon>
        <taxon>Cinchona</taxon>
    </lineage>
</organism>
<dbReference type="SUPFAM" id="SSF143791">
    <property type="entry name" value="DUSP-like"/>
    <property type="match status" value="1"/>
</dbReference>
<dbReference type="InterPro" id="IPR006615">
    <property type="entry name" value="Pept_C19_DUSP"/>
</dbReference>
<dbReference type="InterPro" id="IPR035927">
    <property type="entry name" value="DUSP-like_sf"/>
</dbReference>
<evidence type="ECO:0000259" key="6">
    <source>
        <dbReference type="PROSITE" id="PS51283"/>
    </source>
</evidence>
<dbReference type="PANTHER" id="PTHR21646:SF46">
    <property type="entry name" value="UBIQUITIN CARBOXYL-TERMINAL HYDROLASE"/>
    <property type="match status" value="1"/>
</dbReference>
<comment type="function">
    <text evidence="2 3">Recognizes and hydrolyzes the peptide bond at the C-terminal Gly of ubiquitin. Involved in the processing of poly-ubiquitin precursors as well as that of ubiquitinated proteins.</text>
</comment>
<dbReference type="Proteomes" id="UP001630127">
    <property type="component" value="Unassembled WGS sequence"/>
</dbReference>
<dbReference type="AlphaFoldDB" id="A0ABD2XWJ9"/>
<proteinExistence type="inferred from homology"/>
<feature type="compositionally biased region" description="Polar residues" evidence="4">
    <location>
        <begin position="658"/>
        <end position="673"/>
    </location>
</feature>
<keyword evidence="3" id="KW-0378">Hydrolase</keyword>
<comment type="caution">
    <text evidence="7">The sequence shown here is derived from an EMBL/GenBank/DDBJ whole genome shotgun (WGS) entry which is preliminary data.</text>
</comment>
<evidence type="ECO:0000313" key="8">
    <source>
        <dbReference type="Proteomes" id="UP001630127"/>
    </source>
</evidence>
<name>A0ABD2XWJ9_9GENT</name>
<dbReference type="InterPro" id="IPR050185">
    <property type="entry name" value="Ub_carboxyl-term_hydrolase"/>
</dbReference>
<reference evidence="7 8" key="1">
    <citation type="submission" date="2024-11" db="EMBL/GenBank/DDBJ databases">
        <title>A near-complete genome assembly of Cinchona calisaya.</title>
        <authorList>
            <person name="Lian D.C."/>
            <person name="Zhao X.W."/>
            <person name="Wei L."/>
        </authorList>
    </citation>
    <scope>NUCLEOTIDE SEQUENCE [LARGE SCALE GENOMIC DNA]</scope>
    <source>
        <tissue evidence="7">Nenye</tissue>
    </source>
</reference>
<dbReference type="Gene3D" id="3.10.20.90">
    <property type="entry name" value="Phosphatidylinositol 3-kinase Catalytic Subunit, Chain A, domain 1"/>
    <property type="match status" value="1"/>
</dbReference>
<dbReference type="SMART" id="SM00695">
    <property type="entry name" value="DUSP"/>
    <property type="match status" value="1"/>
</dbReference>
<dbReference type="InterPro" id="IPR028889">
    <property type="entry name" value="USP"/>
</dbReference>
<dbReference type="InterPro" id="IPR038765">
    <property type="entry name" value="Papain-like_cys_pep_sf"/>
</dbReference>
<comment type="similarity">
    <text evidence="1 3">Belongs to the peptidase C19 family.</text>
</comment>
<gene>
    <name evidence="7" type="ORF">ACH5RR_038234</name>
</gene>
<accession>A0ABD2XWJ9</accession>
<dbReference type="GO" id="GO:0006508">
    <property type="term" value="P:proteolysis"/>
    <property type="evidence" value="ECO:0007669"/>
    <property type="project" value="UniProtKB-KW"/>
</dbReference>
<protein>
    <recommendedName>
        <fullName evidence="3">Ubiquitin carboxyl-terminal hydrolase</fullName>
        <ecNumber evidence="3">3.4.19.12</ecNumber>
    </recommendedName>
</protein>
<dbReference type="CDD" id="cd02674">
    <property type="entry name" value="Peptidase_C19R"/>
    <property type="match status" value="1"/>
</dbReference>
<dbReference type="EMBL" id="JBJUIK010000016">
    <property type="protein sequence ID" value="KAL3499141.1"/>
    <property type="molecule type" value="Genomic_DNA"/>
</dbReference>